<evidence type="ECO:0000256" key="1">
    <source>
        <dbReference type="SAM" id="SignalP"/>
    </source>
</evidence>
<accession>A0ABQ5UZF2</accession>
<proteinExistence type="predicted"/>
<name>A0ABQ5UZF2_9PROT</name>
<keyword evidence="3" id="KW-1185">Reference proteome</keyword>
<evidence type="ECO:0000313" key="2">
    <source>
        <dbReference type="EMBL" id="GLQ20102.1"/>
    </source>
</evidence>
<evidence type="ECO:0000313" key="3">
    <source>
        <dbReference type="Proteomes" id="UP001161390"/>
    </source>
</evidence>
<comment type="caution">
    <text evidence="2">The sequence shown here is derived from an EMBL/GenBank/DDBJ whole genome shotgun (WGS) entry which is preliminary data.</text>
</comment>
<organism evidence="2 3">
    <name type="scientific">Algimonas porphyrae</name>
    <dbReference type="NCBI Taxonomy" id="1128113"/>
    <lineage>
        <taxon>Bacteria</taxon>
        <taxon>Pseudomonadati</taxon>
        <taxon>Pseudomonadota</taxon>
        <taxon>Alphaproteobacteria</taxon>
        <taxon>Maricaulales</taxon>
        <taxon>Robiginitomaculaceae</taxon>
        <taxon>Algimonas</taxon>
    </lineage>
</organism>
<sequence length="267" mass="29113">MWGVLKSFAGVALSALFASTAQASAWNPEAWHGEIISAQVFLSADSASNEFDQTFRLDQYSKTVTQTFAKLGLTDRLALIGTFDWQDATIVGPGVNVSFSDPSTVSFGLQYQLRRKEGHAVALSASYFAGIDLPPKLLTIENREPVVELRGLWGESRTWGGINLFAEAQMAGRLDLDGGYAGAFSQLTVGADPLDRVKLIGKVRYTDVAGGVFENFPLARQERVEVEGSVVYRLRGRNYVEIGYVSLVTGRNTVSESGLKLGVWTKF</sequence>
<dbReference type="Proteomes" id="UP001161390">
    <property type="component" value="Unassembled WGS sequence"/>
</dbReference>
<dbReference type="EMBL" id="BSNJ01000002">
    <property type="protein sequence ID" value="GLQ20102.1"/>
    <property type="molecule type" value="Genomic_DNA"/>
</dbReference>
<feature type="chain" id="PRO_5046929218" evidence="1">
    <location>
        <begin position="24"/>
        <end position="267"/>
    </location>
</feature>
<reference evidence="2" key="2">
    <citation type="submission" date="2023-01" db="EMBL/GenBank/DDBJ databases">
        <title>Draft genome sequence of Algimonas porphyrae strain NBRC 108216.</title>
        <authorList>
            <person name="Sun Q."/>
            <person name="Mori K."/>
        </authorList>
    </citation>
    <scope>NUCLEOTIDE SEQUENCE</scope>
    <source>
        <strain evidence="2">NBRC 108216</strain>
    </source>
</reference>
<protein>
    <submittedName>
        <fullName evidence="2">Uncharacterized protein</fullName>
    </submittedName>
</protein>
<gene>
    <name evidence="2" type="ORF">GCM10007854_10570</name>
</gene>
<reference evidence="2" key="1">
    <citation type="journal article" date="2014" name="Int. J. Syst. Evol. Microbiol.">
        <title>Complete genome of a new Firmicutes species belonging to the dominant human colonic microbiota ('Ruminococcus bicirculans') reveals two chromosomes and a selective capacity to utilize plant glucans.</title>
        <authorList>
            <consortium name="NISC Comparative Sequencing Program"/>
            <person name="Wegmann U."/>
            <person name="Louis P."/>
            <person name="Goesmann A."/>
            <person name="Henrissat B."/>
            <person name="Duncan S.H."/>
            <person name="Flint H.J."/>
        </authorList>
    </citation>
    <scope>NUCLEOTIDE SEQUENCE</scope>
    <source>
        <strain evidence="2">NBRC 108216</strain>
    </source>
</reference>
<feature type="signal peptide" evidence="1">
    <location>
        <begin position="1"/>
        <end position="23"/>
    </location>
</feature>
<keyword evidence="1" id="KW-0732">Signal</keyword>